<dbReference type="EMBL" id="SGXD01000003">
    <property type="protein sequence ID" value="RZS87188.1"/>
    <property type="molecule type" value="Genomic_DNA"/>
</dbReference>
<name>A0A4Q7NQ33_9ACTN</name>
<evidence type="ECO:0000256" key="1">
    <source>
        <dbReference type="SAM" id="MobiDB-lite"/>
    </source>
</evidence>
<sequence length="118" mass="11838">METMTYASAPAAPKMRAAVTIPCYAADVAAAGVVAADVIAVDVVKADLVAAVAHVDENALATTSSMTGGVVGSTPAVAAVPAAGWAGTTAIAKQGVKQDKRQARRLGRHGFQARRPPV</sequence>
<dbReference type="RefSeq" id="WP_130493342.1">
    <property type="nucleotide sequence ID" value="NZ_SGXD01000003.1"/>
</dbReference>
<comment type="caution">
    <text evidence="2">The sequence shown here is derived from an EMBL/GenBank/DDBJ whole genome shotgun (WGS) entry which is preliminary data.</text>
</comment>
<protein>
    <submittedName>
        <fullName evidence="2">Uncharacterized protein</fullName>
    </submittedName>
</protein>
<dbReference type="AlphaFoldDB" id="A0A4Q7NQ33"/>
<organism evidence="2 3">
    <name type="scientific">Motilibacter rhizosphaerae</name>
    <dbReference type="NCBI Taxonomy" id="598652"/>
    <lineage>
        <taxon>Bacteria</taxon>
        <taxon>Bacillati</taxon>
        <taxon>Actinomycetota</taxon>
        <taxon>Actinomycetes</taxon>
        <taxon>Motilibacterales</taxon>
        <taxon>Motilibacteraceae</taxon>
        <taxon>Motilibacter</taxon>
    </lineage>
</organism>
<proteinExistence type="predicted"/>
<feature type="region of interest" description="Disordered" evidence="1">
    <location>
        <begin position="94"/>
        <end position="118"/>
    </location>
</feature>
<accession>A0A4Q7NQ33</accession>
<evidence type="ECO:0000313" key="3">
    <source>
        <dbReference type="Proteomes" id="UP000293638"/>
    </source>
</evidence>
<reference evidence="2 3" key="1">
    <citation type="submission" date="2019-02" db="EMBL/GenBank/DDBJ databases">
        <title>Genomic Encyclopedia of Type Strains, Phase IV (KMG-IV): sequencing the most valuable type-strain genomes for metagenomic binning, comparative biology and taxonomic classification.</title>
        <authorList>
            <person name="Goeker M."/>
        </authorList>
    </citation>
    <scope>NUCLEOTIDE SEQUENCE [LARGE SCALE GENOMIC DNA]</scope>
    <source>
        <strain evidence="2 3">DSM 45622</strain>
    </source>
</reference>
<evidence type="ECO:0000313" key="2">
    <source>
        <dbReference type="EMBL" id="RZS87188.1"/>
    </source>
</evidence>
<feature type="compositionally biased region" description="Basic residues" evidence="1">
    <location>
        <begin position="102"/>
        <end position="118"/>
    </location>
</feature>
<keyword evidence="3" id="KW-1185">Reference proteome</keyword>
<dbReference type="Proteomes" id="UP000293638">
    <property type="component" value="Unassembled WGS sequence"/>
</dbReference>
<gene>
    <name evidence="2" type="ORF">EV189_2612</name>
</gene>